<gene>
    <name evidence="3" type="ORF">DFP89_12223</name>
</gene>
<dbReference type="SUPFAM" id="SSF143456">
    <property type="entry name" value="VC0467-like"/>
    <property type="match status" value="1"/>
</dbReference>
<dbReference type="InterPro" id="IPR003774">
    <property type="entry name" value="AlgH-like"/>
</dbReference>
<dbReference type="Proteomes" id="UP000253345">
    <property type="component" value="Unassembled WGS sequence"/>
</dbReference>
<dbReference type="PANTHER" id="PTHR30327:SF1">
    <property type="entry name" value="UPF0301 PROTEIN YQGE"/>
    <property type="match status" value="1"/>
</dbReference>
<dbReference type="EMBL" id="QPJL01000022">
    <property type="protein sequence ID" value="RCW79904.1"/>
    <property type="molecule type" value="Genomic_DNA"/>
</dbReference>
<accession>A0A368YP30</accession>
<comment type="caution">
    <text evidence="3">The sequence shown here is derived from an EMBL/GenBank/DDBJ whole genome shotgun (WGS) entry which is preliminary data.</text>
</comment>
<dbReference type="Pfam" id="PF02622">
    <property type="entry name" value="DUF179"/>
    <property type="match status" value="1"/>
</dbReference>
<organism evidence="3 4">
    <name type="scientific">Paracoccus lutimaris</name>
    <dbReference type="NCBI Taxonomy" id="1490030"/>
    <lineage>
        <taxon>Bacteria</taxon>
        <taxon>Pseudomonadati</taxon>
        <taxon>Pseudomonadota</taxon>
        <taxon>Alphaproteobacteria</taxon>
        <taxon>Rhodobacterales</taxon>
        <taxon>Paracoccaceae</taxon>
        <taxon>Paracoccus</taxon>
    </lineage>
</organism>
<evidence type="ECO:0000256" key="1">
    <source>
        <dbReference type="ARBA" id="ARBA00009600"/>
    </source>
</evidence>
<dbReference type="PANTHER" id="PTHR30327">
    <property type="entry name" value="UNCHARACTERIZED PROTEIN YQGE"/>
    <property type="match status" value="1"/>
</dbReference>
<comment type="similarity">
    <text evidence="1 2">Belongs to the UPF0301 (AlgH) family.</text>
</comment>
<dbReference type="HAMAP" id="MF_00758">
    <property type="entry name" value="UPF0301"/>
    <property type="match status" value="1"/>
</dbReference>
<dbReference type="Gene3D" id="3.40.1740.10">
    <property type="entry name" value="VC0467-like"/>
    <property type="match status" value="1"/>
</dbReference>
<dbReference type="RefSeq" id="WP_114350360.1">
    <property type="nucleotide sequence ID" value="NZ_QPJL01000022.1"/>
</dbReference>
<name>A0A368YP30_9RHOB</name>
<protein>
    <recommendedName>
        <fullName evidence="2">UPF0301 protein DFP89_12223</fullName>
    </recommendedName>
</protein>
<keyword evidence="4" id="KW-1185">Reference proteome</keyword>
<dbReference type="GO" id="GO:0005829">
    <property type="term" value="C:cytosol"/>
    <property type="evidence" value="ECO:0007669"/>
    <property type="project" value="TreeGrafter"/>
</dbReference>
<evidence type="ECO:0000313" key="4">
    <source>
        <dbReference type="Proteomes" id="UP000253345"/>
    </source>
</evidence>
<sequence length="190" mass="20474">MDKAANLTGKMLIAMPGMRDPRFEHSVILICAHSDDGAMGLVVNRPLPDLDFSDLLAQLNIDASDDLIDLPVRFGGPVEPGRGFVLHRVPRDIQIADNQMRIGDDLAISTTRDFLVDYAHGRGPQPAVLALGYAGWGPGQLDSEILDNGWLTADRGDELIFGPDNTGKWRAALNSLGINPLMLSPDAGHA</sequence>
<dbReference type="AlphaFoldDB" id="A0A368YP30"/>
<evidence type="ECO:0000313" key="3">
    <source>
        <dbReference type="EMBL" id="RCW79904.1"/>
    </source>
</evidence>
<proteinExistence type="inferred from homology"/>
<dbReference type="OrthoDB" id="9807486at2"/>
<reference evidence="3 4" key="1">
    <citation type="submission" date="2018-07" db="EMBL/GenBank/DDBJ databases">
        <title>Genomic Encyclopedia of Type Strains, Phase III (KMG-III): the genomes of soil and plant-associated and newly described type strains.</title>
        <authorList>
            <person name="Whitman W."/>
        </authorList>
    </citation>
    <scope>NUCLEOTIDE SEQUENCE [LARGE SCALE GENOMIC DNA]</scope>
    <source>
        <strain evidence="3 4">CECT 8525</strain>
    </source>
</reference>
<evidence type="ECO:0000256" key="2">
    <source>
        <dbReference type="HAMAP-Rule" id="MF_00758"/>
    </source>
</evidence>